<proteinExistence type="predicted"/>
<reference evidence="3 4" key="1">
    <citation type="submission" date="2014-04" db="EMBL/GenBank/DDBJ databases">
        <authorList>
            <consortium name="DOE Joint Genome Institute"/>
            <person name="Kuo A."/>
            <person name="Kohler A."/>
            <person name="Costa M.D."/>
            <person name="Nagy L.G."/>
            <person name="Floudas D."/>
            <person name="Copeland A."/>
            <person name="Barry K.W."/>
            <person name="Cichocki N."/>
            <person name="Veneault-Fourrey C."/>
            <person name="LaButti K."/>
            <person name="Lindquist E.A."/>
            <person name="Lipzen A."/>
            <person name="Lundell T."/>
            <person name="Morin E."/>
            <person name="Murat C."/>
            <person name="Sun H."/>
            <person name="Tunlid A."/>
            <person name="Henrissat B."/>
            <person name="Grigoriev I.V."/>
            <person name="Hibbett D.S."/>
            <person name="Martin F."/>
            <person name="Nordberg H.P."/>
            <person name="Cantor M.N."/>
            <person name="Hua S.X."/>
        </authorList>
    </citation>
    <scope>NUCLEOTIDE SEQUENCE [LARGE SCALE GENOMIC DNA]</scope>
    <source>
        <strain evidence="3 4">Marx 270</strain>
    </source>
</reference>
<feature type="non-terminal residue" evidence="3">
    <location>
        <position position="305"/>
    </location>
</feature>
<evidence type="ECO:0000259" key="2">
    <source>
        <dbReference type="Pfam" id="PF22936"/>
    </source>
</evidence>
<organism evidence="3 4">
    <name type="scientific">Pisolithus tinctorius Marx 270</name>
    <dbReference type="NCBI Taxonomy" id="870435"/>
    <lineage>
        <taxon>Eukaryota</taxon>
        <taxon>Fungi</taxon>
        <taxon>Dikarya</taxon>
        <taxon>Basidiomycota</taxon>
        <taxon>Agaricomycotina</taxon>
        <taxon>Agaricomycetes</taxon>
        <taxon>Agaricomycetidae</taxon>
        <taxon>Boletales</taxon>
        <taxon>Sclerodermatineae</taxon>
        <taxon>Pisolithaceae</taxon>
        <taxon>Pisolithus</taxon>
    </lineage>
</organism>
<keyword evidence="4" id="KW-1185">Reference proteome</keyword>
<dbReference type="InterPro" id="IPR054722">
    <property type="entry name" value="PolX-like_BBD"/>
</dbReference>
<accession>A0A0C3JI86</accession>
<gene>
    <name evidence="3" type="ORF">M404DRAFT_970889</name>
</gene>
<dbReference type="OrthoDB" id="2688793at2759"/>
<dbReference type="STRING" id="870435.A0A0C3JI86"/>
<feature type="domain" description="Retrovirus-related Pol polyprotein from transposon TNT 1-94-like beta-barrel" evidence="2">
    <location>
        <begin position="189"/>
        <end position="270"/>
    </location>
</feature>
<reference evidence="4" key="2">
    <citation type="submission" date="2015-01" db="EMBL/GenBank/DDBJ databases">
        <title>Evolutionary Origins and Diversification of the Mycorrhizal Mutualists.</title>
        <authorList>
            <consortium name="DOE Joint Genome Institute"/>
            <consortium name="Mycorrhizal Genomics Consortium"/>
            <person name="Kohler A."/>
            <person name="Kuo A."/>
            <person name="Nagy L.G."/>
            <person name="Floudas D."/>
            <person name="Copeland A."/>
            <person name="Barry K.W."/>
            <person name="Cichocki N."/>
            <person name="Veneault-Fourrey C."/>
            <person name="LaButti K."/>
            <person name="Lindquist E.A."/>
            <person name="Lipzen A."/>
            <person name="Lundell T."/>
            <person name="Morin E."/>
            <person name="Murat C."/>
            <person name="Riley R."/>
            <person name="Ohm R."/>
            <person name="Sun H."/>
            <person name="Tunlid A."/>
            <person name="Henrissat B."/>
            <person name="Grigoriev I.V."/>
            <person name="Hibbett D.S."/>
            <person name="Martin F."/>
        </authorList>
    </citation>
    <scope>NUCLEOTIDE SEQUENCE [LARGE SCALE GENOMIC DNA]</scope>
    <source>
        <strain evidence="4">Marx 270</strain>
    </source>
</reference>
<sequence>MSSVTFESISVKIAAEAHRLVQQLSLSLVGSEYTNAVTSPPVGPPNVNPMTGLRKTCNNPSGTYCDTPIGEGLVCGASNHDKAHCFKPGGGMAGQWPSWQKGKGDKDKDKPTSAAATTSSASMPASPTSTSAPVAAAMLDPSVVSPWTMHPGDLTCAVITELNDDGGAPTFAPLPALKACLSTLSASSLLDSGTSCTLVCDHVFFCTYVLDTSVNVQTANHGHLPTTGHGECLAFLSVSGDKYRVQLTNCLHAPQAVLHLVSVGWMLRQGWGYNFQGDPAHCELSYCGRSLGGVQLQLNNLCFLD</sequence>
<evidence type="ECO:0000256" key="1">
    <source>
        <dbReference type="SAM" id="MobiDB-lite"/>
    </source>
</evidence>
<dbReference type="Proteomes" id="UP000054217">
    <property type="component" value="Unassembled WGS sequence"/>
</dbReference>
<evidence type="ECO:0000313" key="3">
    <source>
        <dbReference type="EMBL" id="KIN97301.1"/>
    </source>
</evidence>
<dbReference type="EMBL" id="KN832031">
    <property type="protein sequence ID" value="KIN97301.1"/>
    <property type="molecule type" value="Genomic_DNA"/>
</dbReference>
<dbReference type="HOGENOM" id="CLU_048314_0_0_1"/>
<dbReference type="AlphaFoldDB" id="A0A0C3JI86"/>
<evidence type="ECO:0000313" key="4">
    <source>
        <dbReference type="Proteomes" id="UP000054217"/>
    </source>
</evidence>
<feature type="compositionally biased region" description="Basic and acidic residues" evidence="1">
    <location>
        <begin position="102"/>
        <end position="111"/>
    </location>
</feature>
<dbReference type="Pfam" id="PF22936">
    <property type="entry name" value="Pol_BBD"/>
    <property type="match status" value="1"/>
</dbReference>
<feature type="region of interest" description="Disordered" evidence="1">
    <location>
        <begin position="94"/>
        <end position="131"/>
    </location>
</feature>
<protein>
    <recommendedName>
        <fullName evidence="2">Retrovirus-related Pol polyprotein from transposon TNT 1-94-like beta-barrel domain-containing protein</fullName>
    </recommendedName>
</protein>
<dbReference type="InParanoid" id="A0A0C3JI86"/>
<feature type="compositionally biased region" description="Low complexity" evidence="1">
    <location>
        <begin position="112"/>
        <end position="131"/>
    </location>
</feature>
<name>A0A0C3JI86_PISTI</name>